<dbReference type="EMBL" id="JBGBPQ010000004">
    <property type="protein sequence ID" value="KAL1525468.1"/>
    <property type="molecule type" value="Genomic_DNA"/>
</dbReference>
<keyword evidence="3" id="KW-1185">Reference proteome</keyword>
<dbReference type="PROSITE" id="PS50096">
    <property type="entry name" value="IQ"/>
    <property type="match status" value="2"/>
</dbReference>
<accession>A0AB34JT33</accession>
<proteinExistence type="predicted"/>
<evidence type="ECO:0000313" key="2">
    <source>
        <dbReference type="EMBL" id="KAL1525468.1"/>
    </source>
</evidence>
<dbReference type="InterPro" id="IPR036034">
    <property type="entry name" value="PDZ_sf"/>
</dbReference>
<dbReference type="AlphaFoldDB" id="A0AB34JT33"/>
<dbReference type="SUPFAM" id="SSF50156">
    <property type="entry name" value="PDZ domain-like"/>
    <property type="match status" value="1"/>
</dbReference>
<dbReference type="SMART" id="SM00228">
    <property type="entry name" value="PDZ"/>
    <property type="match status" value="1"/>
</dbReference>
<name>A0AB34JT33_PRYPA</name>
<dbReference type="Pfam" id="PF00595">
    <property type="entry name" value="PDZ"/>
    <property type="match status" value="1"/>
</dbReference>
<feature type="domain" description="PDZ" evidence="1">
    <location>
        <begin position="271"/>
        <end position="324"/>
    </location>
</feature>
<protein>
    <recommendedName>
        <fullName evidence="1">PDZ domain-containing protein</fullName>
    </recommendedName>
</protein>
<gene>
    <name evidence="2" type="ORF">AB1Y20_020325</name>
</gene>
<dbReference type="PROSITE" id="PS50106">
    <property type="entry name" value="PDZ"/>
    <property type="match status" value="1"/>
</dbReference>
<organism evidence="2 3">
    <name type="scientific">Prymnesium parvum</name>
    <name type="common">Toxic golden alga</name>
    <dbReference type="NCBI Taxonomy" id="97485"/>
    <lineage>
        <taxon>Eukaryota</taxon>
        <taxon>Haptista</taxon>
        <taxon>Haptophyta</taxon>
        <taxon>Prymnesiophyceae</taxon>
        <taxon>Prymnesiales</taxon>
        <taxon>Prymnesiaceae</taxon>
        <taxon>Prymnesium</taxon>
    </lineage>
</organism>
<evidence type="ECO:0000259" key="1">
    <source>
        <dbReference type="PROSITE" id="PS50106"/>
    </source>
</evidence>
<sequence length="383" mass="42799">MALPYGYSPRQHFDCSTGEYRVRAGPTPTPLWSLGAGADDLMLSPRQFPSVTKVEDEDEKHITPRRVMANLESFSLMIKHGARMGDALKALFTGKRMTEVQAAICIQAFWRRHRCLASHSARLAAARVIQRAYHRAMRRRESKAATLLQRVRRGGVSRAEARRLRAARAIQNAFRQRLARRQLAHLRAQKRGLKRSFSWGRRAAARPPADVGAASRAQLSRRVASFTLGRRLQRSASFDRAVVSARVPPRPSADAAEGTDTRQANTMAARRLELVCYASARGLGLELDMTNTVTKILPGSAAEAQGLVQIQDTVIAVDGQPLRGKLLKHALVPGRSKYTLRVQRVCHFPAEDKSVRQSSWSMNLANSSRCHRFRRSSSFGRHH</sequence>
<dbReference type="InterPro" id="IPR001478">
    <property type="entry name" value="PDZ"/>
</dbReference>
<dbReference type="Proteomes" id="UP001515480">
    <property type="component" value="Unassembled WGS sequence"/>
</dbReference>
<dbReference type="Gene3D" id="2.30.42.10">
    <property type="match status" value="1"/>
</dbReference>
<evidence type="ECO:0000313" key="3">
    <source>
        <dbReference type="Proteomes" id="UP001515480"/>
    </source>
</evidence>
<reference evidence="2 3" key="1">
    <citation type="journal article" date="2024" name="Science">
        <title>Giant polyketide synthase enzymes in the biosynthesis of giant marine polyether toxins.</title>
        <authorList>
            <person name="Fallon T.R."/>
            <person name="Shende V.V."/>
            <person name="Wierzbicki I.H."/>
            <person name="Pendleton A.L."/>
            <person name="Watervoot N.F."/>
            <person name="Auber R.P."/>
            <person name="Gonzalez D.J."/>
            <person name="Wisecaver J.H."/>
            <person name="Moore B.S."/>
        </authorList>
    </citation>
    <scope>NUCLEOTIDE SEQUENCE [LARGE SCALE GENOMIC DNA]</scope>
    <source>
        <strain evidence="2 3">12B1</strain>
    </source>
</reference>
<comment type="caution">
    <text evidence="2">The sequence shown here is derived from an EMBL/GenBank/DDBJ whole genome shotgun (WGS) entry which is preliminary data.</text>
</comment>